<comment type="pathway">
    <text evidence="1 7">Cell wall biogenesis; peptidoglycan biosynthesis.</text>
</comment>
<dbReference type="EMBL" id="JAZHYN010000009">
    <property type="protein sequence ID" value="MEF3365805.1"/>
    <property type="molecule type" value="Genomic_DNA"/>
</dbReference>
<proteinExistence type="inferred from homology"/>
<dbReference type="CDD" id="cd16913">
    <property type="entry name" value="YkuD_like"/>
    <property type="match status" value="1"/>
</dbReference>
<dbReference type="InterPro" id="IPR052905">
    <property type="entry name" value="LD-transpeptidase_YkuD-like"/>
</dbReference>
<dbReference type="Proteomes" id="UP001350748">
    <property type="component" value="Unassembled WGS sequence"/>
</dbReference>
<feature type="active site" description="Nucleophile" evidence="7">
    <location>
        <position position="279"/>
    </location>
</feature>
<dbReference type="PANTHER" id="PTHR41533">
    <property type="entry name" value="L,D-TRANSPEPTIDASE HI_1667-RELATED"/>
    <property type="match status" value="1"/>
</dbReference>
<evidence type="ECO:0000256" key="6">
    <source>
        <dbReference type="ARBA" id="ARBA00023316"/>
    </source>
</evidence>
<evidence type="ECO:0000256" key="3">
    <source>
        <dbReference type="ARBA" id="ARBA00022679"/>
    </source>
</evidence>
<dbReference type="PANTHER" id="PTHR41533:SF2">
    <property type="entry name" value="BLR7131 PROTEIN"/>
    <property type="match status" value="1"/>
</dbReference>
<dbReference type="RefSeq" id="WP_332080741.1">
    <property type="nucleotide sequence ID" value="NZ_JAZHYN010000009.1"/>
</dbReference>
<keyword evidence="6 7" id="KW-0961">Cell wall biogenesis/degradation</keyword>
<feature type="non-terminal residue" evidence="9">
    <location>
        <position position="1"/>
    </location>
</feature>
<evidence type="ECO:0000256" key="4">
    <source>
        <dbReference type="ARBA" id="ARBA00022960"/>
    </source>
</evidence>
<comment type="similarity">
    <text evidence="2">Belongs to the YkuD family.</text>
</comment>
<sequence length="359" mass="39035">AAPTAADDMALSESVAAYARQARGGRLEPAHISRLIGAQLTLPDPAQAVADVANAGASAGETLSAFNPPHYGYQQLRDKLVELRSRRAGAPASDALLAAASAAQSDASPAEGGAKRRRAAVQGATNSRLEGEIIANMERWRWLPRDLGEERVEVNIPDFELALVRNGEVAHRTRVIVGKETTPTPIFSNALKFIIVNPYWNVPPSIINKEMGGDASAIAARGYQVFYRNGKLVVRQPPGERNALGRIKFMFPNDFAVYLHDTPSRNLFSASFRAFSHGCMRVDEPFALAEAVLGPGSGWSESRVRKLIGGSERYINLSKPLPIHIEYFTAYVDEGGRLVLRPDLYGYSARVRRALGLES</sequence>
<keyword evidence="5 7" id="KW-0573">Peptidoglycan synthesis</keyword>
<accession>A0ABU7XEK0</accession>
<dbReference type="Pfam" id="PF20142">
    <property type="entry name" value="Scaffold"/>
    <property type="match status" value="1"/>
</dbReference>
<organism evidence="9 10">
    <name type="scientific">Methylocystis borbori</name>
    <dbReference type="NCBI Taxonomy" id="3118750"/>
    <lineage>
        <taxon>Bacteria</taxon>
        <taxon>Pseudomonadati</taxon>
        <taxon>Pseudomonadota</taxon>
        <taxon>Alphaproteobacteria</taxon>
        <taxon>Hyphomicrobiales</taxon>
        <taxon>Methylocystaceae</taxon>
        <taxon>Methylocystis</taxon>
    </lineage>
</organism>
<evidence type="ECO:0000256" key="5">
    <source>
        <dbReference type="ARBA" id="ARBA00022984"/>
    </source>
</evidence>
<dbReference type="SUPFAM" id="SSF141523">
    <property type="entry name" value="L,D-transpeptidase catalytic domain-like"/>
    <property type="match status" value="1"/>
</dbReference>
<comment type="caution">
    <text evidence="9">The sequence shown here is derived from an EMBL/GenBank/DDBJ whole genome shotgun (WGS) entry which is preliminary data.</text>
</comment>
<reference evidence="9 10" key="1">
    <citation type="submission" date="2024-02" db="EMBL/GenBank/DDBJ databases">
        <authorList>
            <person name="Grouzdev D."/>
        </authorList>
    </citation>
    <scope>NUCLEOTIDE SEQUENCE [LARGE SCALE GENOMIC DNA]</scope>
    <source>
        <strain evidence="9 10">9N</strain>
    </source>
</reference>
<feature type="domain" description="L,D-TPase catalytic" evidence="8">
    <location>
        <begin position="150"/>
        <end position="307"/>
    </location>
</feature>
<evidence type="ECO:0000259" key="8">
    <source>
        <dbReference type="PROSITE" id="PS52029"/>
    </source>
</evidence>
<feature type="active site" description="Proton donor/acceptor" evidence="7">
    <location>
        <position position="260"/>
    </location>
</feature>
<evidence type="ECO:0000313" key="9">
    <source>
        <dbReference type="EMBL" id="MEF3365805.1"/>
    </source>
</evidence>
<dbReference type="InterPro" id="IPR045380">
    <property type="entry name" value="LD_TPept_scaffold_dom"/>
</dbReference>
<dbReference type="PROSITE" id="PS52029">
    <property type="entry name" value="LD_TPASE"/>
    <property type="match status" value="1"/>
</dbReference>
<keyword evidence="3" id="KW-0808">Transferase</keyword>
<protein>
    <submittedName>
        <fullName evidence="9">L,D-transpeptidase family protein</fullName>
    </submittedName>
</protein>
<dbReference type="InterPro" id="IPR005490">
    <property type="entry name" value="LD_TPept_cat_dom"/>
</dbReference>
<evidence type="ECO:0000256" key="1">
    <source>
        <dbReference type="ARBA" id="ARBA00004752"/>
    </source>
</evidence>
<name>A0ABU7XEK0_9HYPH</name>
<dbReference type="InterPro" id="IPR038063">
    <property type="entry name" value="Transpep_catalytic_dom"/>
</dbReference>
<evidence type="ECO:0000256" key="7">
    <source>
        <dbReference type="PROSITE-ProRule" id="PRU01373"/>
    </source>
</evidence>
<keyword evidence="10" id="KW-1185">Reference proteome</keyword>
<evidence type="ECO:0000256" key="2">
    <source>
        <dbReference type="ARBA" id="ARBA00005992"/>
    </source>
</evidence>
<gene>
    <name evidence="9" type="ORF">V3H18_04575</name>
</gene>
<keyword evidence="4 7" id="KW-0133">Cell shape</keyword>
<evidence type="ECO:0000313" key="10">
    <source>
        <dbReference type="Proteomes" id="UP001350748"/>
    </source>
</evidence>
<dbReference type="Pfam" id="PF03734">
    <property type="entry name" value="YkuD"/>
    <property type="match status" value="1"/>
</dbReference>
<dbReference type="Gene3D" id="2.40.440.10">
    <property type="entry name" value="L,D-transpeptidase catalytic domain-like"/>
    <property type="match status" value="1"/>
</dbReference>